<evidence type="ECO:0000313" key="2">
    <source>
        <dbReference type="Proteomes" id="UP001145114"/>
    </source>
</evidence>
<gene>
    <name evidence="1" type="ORF">EV182_004410</name>
</gene>
<evidence type="ECO:0000313" key="1">
    <source>
        <dbReference type="EMBL" id="KAJ1678271.1"/>
    </source>
</evidence>
<dbReference type="Proteomes" id="UP001145114">
    <property type="component" value="Unassembled WGS sequence"/>
</dbReference>
<accession>A0ACC1HRG2</accession>
<organism evidence="1 2">
    <name type="scientific">Spiromyces aspiralis</name>
    <dbReference type="NCBI Taxonomy" id="68401"/>
    <lineage>
        <taxon>Eukaryota</taxon>
        <taxon>Fungi</taxon>
        <taxon>Fungi incertae sedis</taxon>
        <taxon>Zoopagomycota</taxon>
        <taxon>Kickxellomycotina</taxon>
        <taxon>Kickxellomycetes</taxon>
        <taxon>Kickxellales</taxon>
        <taxon>Kickxellaceae</taxon>
        <taxon>Spiromyces</taxon>
    </lineage>
</organism>
<comment type="caution">
    <text evidence="1">The sequence shown here is derived from an EMBL/GenBank/DDBJ whole genome shotgun (WGS) entry which is preliminary data.</text>
</comment>
<name>A0ACC1HRG2_9FUNG</name>
<reference evidence="1" key="1">
    <citation type="submission" date="2022-06" db="EMBL/GenBank/DDBJ databases">
        <title>Phylogenomic reconstructions and comparative analyses of Kickxellomycotina fungi.</title>
        <authorList>
            <person name="Reynolds N.K."/>
            <person name="Stajich J.E."/>
            <person name="Barry K."/>
            <person name="Grigoriev I.V."/>
            <person name="Crous P."/>
            <person name="Smith M.E."/>
        </authorList>
    </citation>
    <scope>NUCLEOTIDE SEQUENCE</scope>
    <source>
        <strain evidence="1">RSA 2271</strain>
    </source>
</reference>
<sequence length="379" mass="43637">YDKSVELKKFLRLNAPSITHIQAEPIYRINRAGTRIDSRIYQHLLHCDFTSLRYLDIGTELQLTRLTKLFKYFPGIEMFRVRMLVLRHIKDLVVDQDGAGGYNTEGTIYGLQSLEFGAICIKKIPTIDLPANQIINEGPMVEQAAWITELLGHRFNAAQFPRLSKIACNHLYYSRTSKWKVSSTYFRATLFSERLPALTRLCMHNLNLRQARLIAVSALNLTHLAIHYFTRQEDMLNIVHSVKTILARLRHLQFLYLKPLEGVEFESDGVFWYLSQFENLEKLCISIASFEPRFWQGSGTAIGDVSRNLPPVLLPKLSQACISLFLHDNNGGAEHQYEALKGLISRLPVLRQLKYASCKEFSENLDVDFPHIRFKIAFC</sequence>
<dbReference type="EMBL" id="JAMZIH010001346">
    <property type="protein sequence ID" value="KAJ1678271.1"/>
    <property type="molecule type" value="Genomic_DNA"/>
</dbReference>
<protein>
    <submittedName>
        <fullName evidence="1">Uncharacterized protein</fullName>
    </submittedName>
</protein>
<proteinExistence type="predicted"/>
<keyword evidence="2" id="KW-1185">Reference proteome</keyword>
<feature type="non-terminal residue" evidence="1">
    <location>
        <position position="1"/>
    </location>
</feature>